<keyword evidence="7" id="KW-0998">Cell outer membrane</keyword>
<feature type="compositionally biased region" description="Pro residues" evidence="8">
    <location>
        <begin position="819"/>
        <end position="833"/>
    </location>
</feature>
<comment type="similarity">
    <text evidence="2">Belongs to the outer membrane factor (OMF) (TC 1.B.17) family.</text>
</comment>
<dbReference type="GO" id="GO:1990281">
    <property type="term" value="C:efflux pump complex"/>
    <property type="evidence" value="ECO:0007669"/>
    <property type="project" value="TreeGrafter"/>
</dbReference>
<dbReference type="RefSeq" id="WP_194539612.1">
    <property type="nucleotide sequence ID" value="NZ_JACEFB010000018.1"/>
</dbReference>
<reference evidence="9 10" key="1">
    <citation type="submission" date="2020-07" db="EMBL/GenBank/DDBJ databases">
        <title>Thermogemmata thermophila gen. nov., sp. nov., a novel moderate thermophilic planctomycete from a Kamchatka hot spring.</title>
        <authorList>
            <person name="Elcheninov A.G."/>
            <person name="Podosokorskaya O.A."/>
            <person name="Kovaleva O.L."/>
            <person name="Novikov A."/>
            <person name="Bonch-Osmolovskaya E.A."/>
            <person name="Toshchakov S.V."/>
            <person name="Kublanov I.V."/>
        </authorList>
    </citation>
    <scope>NUCLEOTIDE SEQUENCE [LARGE SCALE GENOMIC DNA]</scope>
    <source>
        <strain evidence="9 10">2918</strain>
    </source>
</reference>
<dbReference type="GO" id="GO:0009279">
    <property type="term" value="C:cell outer membrane"/>
    <property type="evidence" value="ECO:0007669"/>
    <property type="project" value="UniProtKB-SubCell"/>
</dbReference>
<dbReference type="AlphaFoldDB" id="A0A7V9ADE6"/>
<accession>A0A7V9ADE6</accession>
<dbReference type="GO" id="GO:0015288">
    <property type="term" value="F:porin activity"/>
    <property type="evidence" value="ECO:0007669"/>
    <property type="project" value="TreeGrafter"/>
</dbReference>
<evidence type="ECO:0000256" key="5">
    <source>
        <dbReference type="ARBA" id="ARBA00022692"/>
    </source>
</evidence>
<keyword evidence="10" id="KW-1185">Reference proteome</keyword>
<dbReference type="EMBL" id="JACEFB010000018">
    <property type="protein sequence ID" value="MBA2227752.1"/>
    <property type="molecule type" value="Genomic_DNA"/>
</dbReference>
<protein>
    <submittedName>
        <fullName evidence="9">TolC family protein</fullName>
    </submittedName>
</protein>
<evidence type="ECO:0000256" key="6">
    <source>
        <dbReference type="ARBA" id="ARBA00023136"/>
    </source>
</evidence>
<evidence type="ECO:0000256" key="7">
    <source>
        <dbReference type="ARBA" id="ARBA00023237"/>
    </source>
</evidence>
<evidence type="ECO:0000256" key="2">
    <source>
        <dbReference type="ARBA" id="ARBA00007613"/>
    </source>
</evidence>
<dbReference type="SUPFAM" id="SSF56954">
    <property type="entry name" value="Outer membrane efflux proteins (OEP)"/>
    <property type="match status" value="1"/>
</dbReference>
<feature type="compositionally biased region" description="Low complexity" evidence="8">
    <location>
        <begin position="717"/>
        <end position="747"/>
    </location>
</feature>
<keyword evidence="5" id="KW-0812">Transmembrane</keyword>
<evidence type="ECO:0000256" key="8">
    <source>
        <dbReference type="SAM" id="MobiDB-lite"/>
    </source>
</evidence>
<feature type="region of interest" description="Disordered" evidence="8">
    <location>
        <begin position="657"/>
        <end position="862"/>
    </location>
</feature>
<evidence type="ECO:0000313" key="10">
    <source>
        <dbReference type="Proteomes" id="UP000542342"/>
    </source>
</evidence>
<dbReference type="GO" id="GO:0015562">
    <property type="term" value="F:efflux transmembrane transporter activity"/>
    <property type="evidence" value="ECO:0007669"/>
    <property type="project" value="InterPro"/>
</dbReference>
<sequence length="862" mass="93430">MPGDAEVPSPALARRRGECMLKSRWIRGALAGWVAASGLSGCRQPIFLEPGDYKDAVLQQLPPALEDRPHDPITPSVVQRIGNGPATVLDPERPPRYITLKECIALALEQGNTGIQSATNPGLKNDTLGQFTGRGVVGSDAVRVFAIDPAIAAAELERSLSKFDARWVTAMTWQKVDQPVAAQFIAFQQQRDAASFSSSLIKPLPTGGVAGITFSTDYSKFAALPQAFFGGFVNPNYTPRLQFTVEQPLLRLFGVEVNQLSPSHPGSVLLNLPPSGGAGTEGILISRIRLDQQRTDFDVKINYLLLNVEAAYWNLYAAYYNLYAQEEGLRQAYEGYRFIRLRVLAGNEPPQSEYQARAQFERFRGDVVEARGQVLEAERQLRGLLGLRSDDGFRLVPIDKPNEAPYVPDFYEAANEALAHRPELLQLRQDLKAQQLNLLLQKNLRRPDLRVFAQYDIAGLGTRLDGREFADPANTIPGNALASFGNNQFNSWTIGLRLDMPLGLRDANASVREAQLNLARSYFALRDAEMKALEYLLAQYRRVIQAHTVIGYRRAEREYLQMYLGKVAEVIAIGTWNQAFYQNYLTVQQQLAQAIAREHRAIADYNTALAAFEYAKGTIQRYNNVSVLEGPPPPWVQKKAADYIRERTEAAIKLRERDLAPPPAGAAGIGGQPVGPAVGTPLLSELPPFAQPRPPLPEDVPLPRPGEPPGVPPVVPPGSTGRSAPGPNSSSGAPGRTPGSESSRTPGGSPPGTWPPAGSSGGGSDTPPPPTAAEPAPGDYFRPSGRVILPRRERRLPAVPSCPPPSRSSDSGLPRLSLPVPPPDIVLPTPPPETGIGNTPPSLPPLPALPAITPPPTSPPVP</sequence>
<evidence type="ECO:0000256" key="4">
    <source>
        <dbReference type="ARBA" id="ARBA00022452"/>
    </source>
</evidence>
<dbReference type="Gene3D" id="1.20.1600.10">
    <property type="entry name" value="Outer membrane efflux proteins (OEP)"/>
    <property type="match status" value="1"/>
</dbReference>
<gene>
    <name evidence="9" type="ORF">H0921_16455</name>
</gene>
<dbReference type="Pfam" id="PF02321">
    <property type="entry name" value="OEP"/>
    <property type="match status" value="1"/>
</dbReference>
<proteinExistence type="inferred from homology"/>
<keyword evidence="3" id="KW-0813">Transport</keyword>
<dbReference type="Proteomes" id="UP000542342">
    <property type="component" value="Unassembled WGS sequence"/>
</dbReference>
<keyword evidence="4" id="KW-1134">Transmembrane beta strand</keyword>
<feature type="compositionally biased region" description="Pro residues" evidence="8">
    <location>
        <begin position="841"/>
        <end position="862"/>
    </location>
</feature>
<dbReference type="InterPro" id="IPR051906">
    <property type="entry name" value="TolC-like"/>
</dbReference>
<dbReference type="InterPro" id="IPR003423">
    <property type="entry name" value="OMP_efflux"/>
</dbReference>
<evidence type="ECO:0000256" key="1">
    <source>
        <dbReference type="ARBA" id="ARBA00004442"/>
    </source>
</evidence>
<organism evidence="9 10">
    <name type="scientific">Thermogemmata fonticola</name>
    <dbReference type="NCBI Taxonomy" id="2755323"/>
    <lineage>
        <taxon>Bacteria</taxon>
        <taxon>Pseudomonadati</taxon>
        <taxon>Planctomycetota</taxon>
        <taxon>Planctomycetia</taxon>
        <taxon>Gemmatales</taxon>
        <taxon>Gemmataceae</taxon>
        <taxon>Thermogemmata</taxon>
    </lineage>
</organism>
<comment type="caution">
    <text evidence="9">The sequence shown here is derived from an EMBL/GenBank/DDBJ whole genome shotgun (WGS) entry which is preliminary data.</text>
</comment>
<keyword evidence="6" id="KW-0472">Membrane</keyword>
<feature type="compositionally biased region" description="Pro residues" evidence="8">
    <location>
        <begin position="689"/>
        <end position="716"/>
    </location>
</feature>
<evidence type="ECO:0000313" key="9">
    <source>
        <dbReference type="EMBL" id="MBA2227752.1"/>
    </source>
</evidence>
<name>A0A7V9ADE6_9BACT</name>
<dbReference type="PANTHER" id="PTHR30026">
    <property type="entry name" value="OUTER MEMBRANE PROTEIN TOLC"/>
    <property type="match status" value="1"/>
</dbReference>
<evidence type="ECO:0000256" key="3">
    <source>
        <dbReference type="ARBA" id="ARBA00022448"/>
    </source>
</evidence>
<dbReference type="PANTHER" id="PTHR30026:SF23">
    <property type="entry name" value="TO APRF-PUTATIVE OUTER MEMBRANE EFFLUX PROTEIN OR SECRETED ALKALINE PHOSPHATASE-RELATED"/>
    <property type="match status" value="1"/>
</dbReference>
<comment type="subcellular location">
    <subcellularLocation>
        <location evidence="1">Cell outer membrane</location>
    </subcellularLocation>
</comment>